<dbReference type="Gramene" id="OE9A002902T4">
    <property type="protein sequence ID" value="OE9A002902C4"/>
    <property type="gene ID" value="OE9A002902"/>
</dbReference>
<dbReference type="InterPro" id="IPR045026">
    <property type="entry name" value="LIMYB"/>
</dbReference>
<proteinExistence type="predicted"/>
<dbReference type="OrthoDB" id="1910266at2759"/>
<keyword evidence="3" id="KW-1185">Reference proteome</keyword>
<evidence type="ECO:0000259" key="1">
    <source>
        <dbReference type="Pfam" id="PF12776"/>
    </source>
</evidence>
<dbReference type="InterPro" id="IPR024752">
    <property type="entry name" value="Myb/SANT-like_dom"/>
</dbReference>
<evidence type="ECO:0000313" key="2">
    <source>
        <dbReference type="EMBL" id="CAA3030770.1"/>
    </source>
</evidence>
<evidence type="ECO:0000313" key="3">
    <source>
        <dbReference type="Proteomes" id="UP000594638"/>
    </source>
</evidence>
<dbReference type="Proteomes" id="UP000594638">
    <property type="component" value="Unassembled WGS sequence"/>
</dbReference>
<organism evidence="2 3">
    <name type="scientific">Olea europaea subsp. europaea</name>
    <dbReference type="NCBI Taxonomy" id="158383"/>
    <lineage>
        <taxon>Eukaryota</taxon>
        <taxon>Viridiplantae</taxon>
        <taxon>Streptophyta</taxon>
        <taxon>Embryophyta</taxon>
        <taxon>Tracheophyta</taxon>
        <taxon>Spermatophyta</taxon>
        <taxon>Magnoliopsida</taxon>
        <taxon>eudicotyledons</taxon>
        <taxon>Gunneridae</taxon>
        <taxon>Pentapetalae</taxon>
        <taxon>asterids</taxon>
        <taxon>lamiids</taxon>
        <taxon>Lamiales</taxon>
        <taxon>Oleaceae</taxon>
        <taxon>Oleeae</taxon>
        <taxon>Olea</taxon>
    </lineage>
</organism>
<dbReference type="EMBL" id="CACTIH010009392">
    <property type="protein sequence ID" value="CAA3030770.1"/>
    <property type="molecule type" value="Genomic_DNA"/>
</dbReference>
<dbReference type="PANTHER" id="PTHR47584">
    <property type="match status" value="1"/>
</dbReference>
<name>A0A8S0VFL3_OLEEU</name>
<feature type="domain" description="Myb/SANT-like" evidence="1">
    <location>
        <begin position="75"/>
        <end position="169"/>
    </location>
</feature>
<dbReference type="AlphaFoldDB" id="A0A8S0VFL3"/>
<dbReference type="PANTHER" id="PTHR47584:SF17">
    <property type="entry name" value="MYB_SANT-LIKE DNA-BINDING DOMAIN PROTEIN"/>
    <property type="match status" value="1"/>
</dbReference>
<protein>
    <recommendedName>
        <fullName evidence="1">Myb/SANT-like domain-containing protein</fullName>
    </recommendedName>
</protein>
<reference evidence="2 3" key="1">
    <citation type="submission" date="2019-12" db="EMBL/GenBank/DDBJ databases">
        <authorList>
            <person name="Alioto T."/>
            <person name="Alioto T."/>
            <person name="Gomez Garrido J."/>
        </authorList>
    </citation>
    <scope>NUCLEOTIDE SEQUENCE [LARGE SCALE GENOMIC DNA]</scope>
</reference>
<gene>
    <name evidence="2" type="ORF">OLEA9_A002902</name>
</gene>
<accession>A0A8S0VFL3</accession>
<dbReference type="Pfam" id="PF12776">
    <property type="entry name" value="Myb_DNA-bind_3"/>
    <property type="match status" value="1"/>
</dbReference>
<comment type="caution">
    <text evidence="2">The sequence shown here is derived from an EMBL/GenBank/DDBJ whole genome shotgun (WGS) entry which is preliminary data.</text>
</comment>
<sequence length="358" mass="41438">MTGLISDLPQISFLISVTRSPSLCARQTLFLFIDFYPPRNAIWAWYWVQILACISNILKMGSHQRKVKLNQVKANWTPELHEIFVDLCLEQISIGNRPGTSFNKDGWVNILNSFHTRTGLGYEKVQLKNHLDVTKKHWTTWHQLVSTDTMKWNPETRRFGASEEEWVEYLEANPDAAQYRFKELLFADKLDIIFGVAAGSGGTVRPLRRRRHNYCTTLTQPSTRPKKHHNYLTEREAPTHFSKYQDDSMNTGFHAVEPVSAIPDSNIERCYDAVESRSFMTIQSPLPKPSYSIEDCIKCLDSIEELEQGGELYLFALDIFLKQEYREIFLNLKKSSTRIAWLERLQTVGPQFPSHSES</sequence>